<keyword evidence="10" id="KW-1185">Reference proteome</keyword>
<accession>A0AAD9K932</accession>
<gene>
    <name evidence="9" type="ORF">LSH36_35g02003</name>
</gene>
<dbReference type="EMBL" id="JAODUP010000035">
    <property type="protein sequence ID" value="KAK2166776.1"/>
    <property type="molecule type" value="Genomic_DNA"/>
</dbReference>
<dbReference type="InterPro" id="IPR049039">
    <property type="entry name" value="RMD1-3_a_helical_rpt"/>
</dbReference>
<evidence type="ECO:0000313" key="9">
    <source>
        <dbReference type="EMBL" id="KAK2166776.1"/>
    </source>
</evidence>
<sequence>MASRRFFRFMLENSLLAIKQRNVRNVHGNTSHRLRTAISGRMGNLRILPKVKQFATLALIPTVSAFGFSKKKSEDKPVSVQFLSEDQQFIQKCDTLYDDNEIEELYNLLLPRSGTGNDEILWRLARAACEYGKQLGGESKKEHIYEAYRYIKLALDINEKNFAVHKWYAILLDLISEYEGTKQRITNAYKVRDHLERAIELNPKDATTIHSLGVCGSWFLQHELVDVGKNSLENEAERSG</sequence>
<evidence type="ECO:0000313" key="10">
    <source>
        <dbReference type="Proteomes" id="UP001208570"/>
    </source>
</evidence>
<keyword evidence="6" id="KW-0206">Cytoskeleton</keyword>
<evidence type="ECO:0000256" key="6">
    <source>
        <dbReference type="ARBA" id="ARBA00023212"/>
    </source>
</evidence>
<dbReference type="GO" id="GO:0008017">
    <property type="term" value="F:microtubule binding"/>
    <property type="evidence" value="ECO:0007669"/>
    <property type="project" value="TreeGrafter"/>
</dbReference>
<keyword evidence="3" id="KW-0963">Cytoplasm</keyword>
<comment type="caution">
    <text evidence="9">The sequence shown here is derived from an EMBL/GenBank/DDBJ whole genome shotgun (WGS) entry which is preliminary data.</text>
</comment>
<evidence type="ECO:0000256" key="5">
    <source>
        <dbReference type="ARBA" id="ARBA00022803"/>
    </source>
</evidence>
<evidence type="ECO:0000256" key="1">
    <source>
        <dbReference type="ARBA" id="ARBA00004245"/>
    </source>
</evidence>
<comment type="subunit">
    <text evidence="2">Interacts with microtubules.</text>
</comment>
<evidence type="ECO:0000256" key="8">
    <source>
        <dbReference type="ARBA" id="ARBA00041958"/>
    </source>
</evidence>
<proteinExistence type="predicted"/>
<dbReference type="GO" id="GO:0005876">
    <property type="term" value="C:spindle microtubule"/>
    <property type="evidence" value="ECO:0007669"/>
    <property type="project" value="TreeGrafter"/>
</dbReference>
<comment type="subcellular location">
    <subcellularLocation>
        <location evidence="1">Cytoplasm</location>
        <location evidence="1">Cytoskeleton</location>
    </subcellularLocation>
</comment>
<dbReference type="InterPro" id="IPR011990">
    <property type="entry name" value="TPR-like_helical_dom_sf"/>
</dbReference>
<dbReference type="PANTHER" id="PTHR16056">
    <property type="entry name" value="REGULATOR OF MICROTUBULE DYNAMICS PROTEIN"/>
    <property type="match status" value="1"/>
</dbReference>
<protein>
    <recommendedName>
        <fullName evidence="7">Regulator of microtubule dynamics protein 1</fullName>
    </recommendedName>
    <alternativeName>
        <fullName evidence="8">Protein FAM82B</fullName>
    </alternativeName>
</protein>
<dbReference type="GO" id="GO:0097431">
    <property type="term" value="C:mitotic spindle pole"/>
    <property type="evidence" value="ECO:0007669"/>
    <property type="project" value="TreeGrafter"/>
</dbReference>
<dbReference type="Gene3D" id="1.25.40.10">
    <property type="entry name" value="Tetratricopeptide repeat domain"/>
    <property type="match status" value="1"/>
</dbReference>
<dbReference type="AlphaFoldDB" id="A0AAD9K932"/>
<dbReference type="GO" id="GO:0005739">
    <property type="term" value="C:mitochondrion"/>
    <property type="evidence" value="ECO:0007669"/>
    <property type="project" value="TreeGrafter"/>
</dbReference>
<dbReference type="PANTHER" id="PTHR16056:SF16">
    <property type="entry name" value="REGULATOR OF MICROTUBULE DYNAMICS PROTEIN 1"/>
    <property type="match status" value="1"/>
</dbReference>
<keyword evidence="5" id="KW-0802">TPR repeat</keyword>
<name>A0AAD9K932_9ANNE</name>
<evidence type="ECO:0000256" key="7">
    <source>
        <dbReference type="ARBA" id="ARBA00039966"/>
    </source>
</evidence>
<reference evidence="9" key="1">
    <citation type="journal article" date="2023" name="Mol. Biol. Evol.">
        <title>Third-Generation Sequencing Reveals the Adaptive Role of the Epigenome in Three Deep-Sea Polychaetes.</title>
        <authorList>
            <person name="Perez M."/>
            <person name="Aroh O."/>
            <person name="Sun Y."/>
            <person name="Lan Y."/>
            <person name="Juniper S.K."/>
            <person name="Young C.R."/>
            <person name="Angers B."/>
            <person name="Qian P.Y."/>
        </authorList>
    </citation>
    <scope>NUCLEOTIDE SEQUENCE</scope>
    <source>
        <strain evidence="9">P08H-3</strain>
    </source>
</reference>
<organism evidence="9 10">
    <name type="scientific">Paralvinella palmiformis</name>
    <dbReference type="NCBI Taxonomy" id="53620"/>
    <lineage>
        <taxon>Eukaryota</taxon>
        <taxon>Metazoa</taxon>
        <taxon>Spiralia</taxon>
        <taxon>Lophotrochozoa</taxon>
        <taxon>Annelida</taxon>
        <taxon>Polychaeta</taxon>
        <taxon>Sedentaria</taxon>
        <taxon>Canalipalpata</taxon>
        <taxon>Terebellida</taxon>
        <taxon>Terebelliformia</taxon>
        <taxon>Alvinellidae</taxon>
        <taxon>Paralvinella</taxon>
    </lineage>
</organism>
<dbReference type="SUPFAM" id="SSF48452">
    <property type="entry name" value="TPR-like"/>
    <property type="match status" value="1"/>
</dbReference>
<keyword evidence="4" id="KW-0677">Repeat</keyword>
<dbReference type="Proteomes" id="UP001208570">
    <property type="component" value="Unassembled WGS sequence"/>
</dbReference>
<evidence type="ECO:0000256" key="2">
    <source>
        <dbReference type="ARBA" id="ARBA00011375"/>
    </source>
</evidence>
<dbReference type="Pfam" id="PF21033">
    <property type="entry name" value="RMD1-3"/>
    <property type="match status" value="1"/>
</dbReference>
<evidence type="ECO:0000256" key="4">
    <source>
        <dbReference type="ARBA" id="ARBA00022737"/>
    </source>
</evidence>
<evidence type="ECO:0000256" key="3">
    <source>
        <dbReference type="ARBA" id="ARBA00022490"/>
    </source>
</evidence>